<evidence type="ECO:0000313" key="3">
    <source>
        <dbReference type="EMBL" id="SNT20956.1"/>
    </source>
</evidence>
<dbReference type="InterPro" id="IPR036378">
    <property type="entry name" value="FAS1_dom_sf"/>
</dbReference>
<dbReference type="SUPFAM" id="SSF82153">
    <property type="entry name" value="FAS1 domain"/>
    <property type="match status" value="1"/>
</dbReference>
<dbReference type="AlphaFoldDB" id="A0A239KRH1"/>
<dbReference type="PROSITE" id="PS50213">
    <property type="entry name" value="FAS1"/>
    <property type="match status" value="1"/>
</dbReference>
<feature type="chain" id="PRO_5012263708" evidence="1">
    <location>
        <begin position="23"/>
        <end position="156"/>
    </location>
</feature>
<evidence type="ECO:0000313" key="4">
    <source>
        <dbReference type="Proteomes" id="UP000198284"/>
    </source>
</evidence>
<evidence type="ECO:0000259" key="2">
    <source>
        <dbReference type="PROSITE" id="PS50213"/>
    </source>
</evidence>
<dbReference type="PANTHER" id="PTHR10900:SF77">
    <property type="entry name" value="FI19380P1"/>
    <property type="match status" value="1"/>
</dbReference>
<feature type="domain" description="FAS1" evidence="2">
    <location>
        <begin position="22"/>
        <end position="151"/>
    </location>
</feature>
<name>A0A239KRH1_9BURK</name>
<dbReference type="Gene3D" id="2.30.180.10">
    <property type="entry name" value="FAS1 domain"/>
    <property type="match status" value="1"/>
</dbReference>
<accession>A0A239KRH1</accession>
<feature type="signal peptide" evidence="1">
    <location>
        <begin position="1"/>
        <end position="22"/>
    </location>
</feature>
<proteinExistence type="predicted"/>
<dbReference type="FunFam" id="2.30.180.10:FF:000032">
    <property type="entry name" value="Fasciclin domain-containing protein, putative"/>
    <property type="match status" value="1"/>
</dbReference>
<dbReference type="GO" id="GO:0005615">
    <property type="term" value="C:extracellular space"/>
    <property type="evidence" value="ECO:0007669"/>
    <property type="project" value="TreeGrafter"/>
</dbReference>
<dbReference type="Pfam" id="PF02469">
    <property type="entry name" value="Fasciclin"/>
    <property type="match status" value="1"/>
</dbReference>
<dbReference type="InterPro" id="IPR000782">
    <property type="entry name" value="FAS1_domain"/>
</dbReference>
<dbReference type="InterPro" id="IPR050904">
    <property type="entry name" value="Adhesion/Biosynth-related"/>
</dbReference>
<dbReference type="EMBL" id="FZOT01000017">
    <property type="protein sequence ID" value="SNT20956.1"/>
    <property type="molecule type" value="Genomic_DNA"/>
</dbReference>
<keyword evidence="4" id="KW-1185">Reference proteome</keyword>
<dbReference type="PANTHER" id="PTHR10900">
    <property type="entry name" value="PERIOSTIN-RELATED"/>
    <property type="match status" value="1"/>
</dbReference>
<gene>
    <name evidence="3" type="ORF">SAMN06265795_11743</name>
</gene>
<organism evidence="3 4">
    <name type="scientific">Noviherbaspirillum humi</name>
    <dbReference type="NCBI Taxonomy" id="1688639"/>
    <lineage>
        <taxon>Bacteria</taxon>
        <taxon>Pseudomonadati</taxon>
        <taxon>Pseudomonadota</taxon>
        <taxon>Betaproteobacteria</taxon>
        <taxon>Burkholderiales</taxon>
        <taxon>Oxalobacteraceae</taxon>
        <taxon>Noviherbaspirillum</taxon>
    </lineage>
</organism>
<keyword evidence="1" id="KW-0732">Signal</keyword>
<sequence length="156" mass="16709">MRTITRLFTLHIGIFLMTSVSAADLVDTAARSSEIKTFTAAVKDAGVAEALKQGGPYTVFAPSNTAFDKLPNETRDSLFKDKAKLAQVINHHVIKGKVLVTEVKPGKVESLDGKPVNLKSDNGKVTVDDANVTQSDINADNGVIHIVDTVVLPKPE</sequence>
<protein>
    <submittedName>
        <fullName evidence="3">Uncaracterized surface protein containing fasciclin (FAS1) repeats</fullName>
    </submittedName>
</protein>
<reference evidence="3 4" key="1">
    <citation type="submission" date="2017-06" db="EMBL/GenBank/DDBJ databases">
        <authorList>
            <person name="Kim H.J."/>
            <person name="Triplett B.A."/>
        </authorList>
    </citation>
    <scope>NUCLEOTIDE SEQUENCE [LARGE SCALE GENOMIC DNA]</scope>
    <source>
        <strain evidence="3 4">U15</strain>
    </source>
</reference>
<dbReference type="Proteomes" id="UP000198284">
    <property type="component" value="Unassembled WGS sequence"/>
</dbReference>
<dbReference type="OrthoDB" id="9800666at2"/>
<dbReference type="SMART" id="SM00554">
    <property type="entry name" value="FAS1"/>
    <property type="match status" value="1"/>
</dbReference>
<evidence type="ECO:0000256" key="1">
    <source>
        <dbReference type="SAM" id="SignalP"/>
    </source>
</evidence>